<dbReference type="CDD" id="cd07995">
    <property type="entry name" value="TPK"/>
    <property type="match status" value="1"/>
</dbReference>
<dbReference type="GO" id="GO:0006772">
    <property type="term" value="P:thiamine metabolic process"/>
    <property type="evidence" value="ECO:0007669"/>
    <property type="project" value="InterPro"/>
</dbReference>
<dbReference type="GO" id="GO:0016301">
    <property type="term" value="F:kinase activity"/>
    <property type="evidence" value="ECO:0007669"/>
    <property type="project" value="UniProtKB-KW"/>
</dbReference>
<dbReference type="SUPFAM" id="SSF63999">
    <property type="entry name" value="Thiamin pyrophosphokinase, catalytic domain"/>
    <property type="match status" value="1"/>
</dbReference>
<keyword evidence="7" id="KW-1185">Reference proteome</keyword>
<reference evidence="6" key="1">
    <citation type="submission" date="2023-08" db="EMBL/GenBank/DDBJ databases">
        <authorList>
            <person name="Chen Y."/>
            <person name="Shah S."/>
            <person name="Dougan E. K."/>
            <person name="Thang M."/>
            <person name="Chan C."/>
        </authorList>
    </citation>
    <scope>NUCLEOTIDE SEQUENCE</scope>
</reference>
<keyword evidence="1" id="KW-0808">Transferase</keyword>
<keyword evidence="2" id="KW-0547">Nucleotide-binding</keyword>
<dbReference type="GO" id="GO:0009229">
    <property type="term" value="P:thiamine diphosphate biosynthetic process"/>
    <property type="evidence" value="ECO:0007669"/>
    <property type="project" value="InterPro"/>
</dbReference>
<evidence type="ECO:0000313" key="7">
    <source>
        <dbReference type="Proteomes" id="UP001178507"/>
    </source>
</evidence>
<dbReference type="GO" id="GO:0005524">
    <property type="term" value="F:ATP binding"/>
    <property type="evidence" value="ECO:0007669"/>
    <property type="project" value="UniProtKB-KW"/>
</dbReference>
<dbReference type="PANTHER" id="PTHR13622:SF8">
    <property type="entry name" value="THIAMIN PYROPHOSPHOKINASE 1"/>
    <property type="match status" value="1"/>
</dbReference>
<evidence type="ECO:0000259" key="5">
    <source>
        <dbReference type="SMART" id="SM00983"/>
    </source>
</evidence>
<dbReference type="AlphaFoldDB" id="A0AA36IKC7"/>
<proteinExistence type="predicted"/>
<evidence type="ECO:0000256" key="3">
    <source>
        <dbReference type="ARBA" id="ARBA00022777"/>
    </source>
</evidence>
<dbReference type="Proteomes" id="UP001178507">
    <property type="component" value="Unassembled WGS sequence"/>
</dbReference>
<name>A0AA36IKC7_9DINO</name>
<keyword evidence="4" id="KW-0067">ATP-binding</keyword>
<dbReference type="InterPro" id="IPR007371">
    <property type="entry name" value="TPK_catalytic"/>
</dbReference>
<sequence>MTDWAWLFAPWRPEGRPEKSQGLILLNTPLSKPLLETLWHMPLDFTLVGQGFLGNTSRTSFRLLADGAATRLRASHPEFVPDAVLGDLDSADAETLQWYRERGVQVRDLSHDQDTTDLEKCLAAARQDFACEQVLVAGQFAGLEGRLDHTMAAFNALLKAQRQGLHAALLSDDCCCAVLLPGPHRLDPLKGGSVGLVPLGAAVKVSSSGLKYNLQDHVLEWGGLISNSNSVDEEGDGIVWVETDGPLLFMCSKS</sequence>
<feature type="domain" description="Thiamin pyrophosphokinase thiamin-binding" evidence="5">
    <location>
        <begin position="182"/>
        <end position="247"/>
    </location>
</feature>
<dbReference type="Gene3D" id="3.40.50.10240">
    <property type="entry name" value="Thiamin pyrophosphokinase, catalytic domain"/>
    <property type="match status" value="1"/>
</dbReference>
<dbReference type="InterPro" id="IPR036759">
    <property type="entry name" value="TPK_catalytic_sf"/>
</dbReference>
<organism evidence="6 7">
    <name type="scientific">Effrenium voratum</name>
    <dbReference type="NCBI Taxonomy" id="2562239"/>
    <lineage>
        <taxon>Eukaryota</taxon>
        <taxon>Sar</taxon>
        <taxon>Alveolata</taxon>
        <taxon>Dinophyceae</taxon>
        <taxon>Suessiales</taxon>
        <taxon>Symbiodiniaceae</taxon>
        <taxon>Effrenium</taxon>
    </lineage>
</organism>
<dbReference type="SMART" id="SM00983">
    <property type="entry name" value="TPK_B1_binding"/>
    <property type="match status" value="1"/>
</dbReference>
<comment type="caution">
    <text evidence="6">The sequence shown here is derived from an EMBL/GenBank/DDBJ whole genome shotgun (WGS) entry which is preliminary data.</text>
</comment>
<dbReference type="SUPFAM" id="SSF63862">
    <property type="entry name" value="Thiamin pyrophosphokinase, substrate-binding domain"/>
    <property type="match status" value="1"/>
</dbReference>
<evidence type="ECO:0000256" key="4">
    <source>
        <dbReference type="ARBA" id="ARBA00022840"/>
    </source>
</evidence>
<evidence type="ECO:0000256" key="2">
    <source>
        <dbReference type="ARBA" id="ARBA00022741"/>
    </source>
</evidence>
<dbReference type="InterPro" id="IPR007373">
    <property type="entry name" value="Thiamin_PyroPKinase_B1-bd"/>
</dbReference>
<dbReference type="EMBL" id="CAUJNA010001791">
    <property type="protein sequence ID" value="CAJ1389064.1"/>
    <property type="molecule type" value="Genomic_DNA"/>
</dbReference>
<dbReference type="Pfam" id="PF04263">
    <property type="entry name" value="TPK_catalytic"/>
    <property type="match status" value="1"/>
</dbReference>
<dbReference type="NCBIfam" id="TIGR01378">
    <property type="entry name" value="thi_PPkinase"/>
    <property type="match status" value="1"/>
</dbReference>
<dbReference type="GO" id="GO:0004788">
    <property type="term" value="F:thiamine diphosphokinase activity"/>
    <property type="evidence" value="ECO:0007669"/>
    <property type="project" value="InterPro"/>
</dbReference>
<dbReference type="GO" id="GO:0030975">
    <property type="term" value="F:thiamine binding"/>
    <property type="evidence" value="ECO:0007669"/>
    <property type="project" value="InterPro"/>
</dbReference>
<dbReference type="PANTHER" id="PTHR13622">
    <property type="entry name" value="THIAMIN PYROPHOSPHOKINASE"/>
    <property type="match status" value="1"/>
</dbReference>
<dbReference type="Pfam" id="PF04265">
    <property type="entry name" value="TPK_B1_binding"/>
    <property type="match status" value="1"/>
</dbReference>
<accession>A0AA36IKC7</accession>
<evidence type="ECO:0000256" key="1">
    <source>
        <dbReference type="ARBA" id="ARBA00022679"/>
    </source>
</evidence>
<protein>
    <recommendedName>
        <fullName evidence="5">Thiamin pyrophosphokinase thiamin-binding domain-containing protein</fullName>
    </recommendedName>
</protein>
<gene>
    <name evidence="6" type="ORF">EVOR1521_LOCUS14762</name>
</gene>
<dbReference type="InterPro" id="IPR006282">
    <property type="entry name" value="Thi_PPkinase"/>
</dbReference>
<evidence type="ECO:0000313" key="6">
    <source>
        <dbReference type="EMBL" id="CAJ1389064.1"/>
    </source>
</evidence>
<dbReference type="InterPro" id="IPR036371">
    <property type="entry name" value="TPK_B1-bd_sf"/>
</dbReference>
<keyword evidence="3" id="KW-0418">Kinase</keyword>